<evidence type="ECO:0000259" key="2">
    <source>
        <dbReference type="Pfam" id="PF08765"/>
    </source>
</evidence>
<dbReference type="AlphaFoldDB" id="A0A2I0CMQ8"/>
<reference evidence="4" key="1">
    <citation type="submission" date="2017-12" db="EMBL/GenBank/DDBJ databases">
        <authorList>
            <person name="Yu X.-Y."/>
        </authorList>
    </citation>
    <scope>NUCLEOTIDE SEQUENCE [LARGE SCALE GENOMIC DNA]</scope>
    <source>
        <strain evidence="4">ZYSR67-Z</strain>
    </source>
</reference>
<evidence type="ECO:0000256" key="1">
    <source>
        <dbReference type="SAM" id="MobiDB-lite"/>
    </source>
</evidence>
<comment type="caution">
    <text evidence="3">The sequence shown here is derived from an EMBL/GenBank/DDBJ whole genome shotgun (WGS) entry which is preliminary data.</text>
</comment>
<evidence type="ECO:0000313" key="4">
    <source>
        <dbReference type="Proteomes" id="UP000242861"/>
    </source>
</evidence>
<proteinExistence type="predicted"/>
<dbReference type="InterPro" id="IPR009057">
    <property type="entry name" value="Homeodomain-like_sf"/>
</dbReference>
<dbReference type="Gene3D" id="1.10.10.60">
    <property type="entry name" value="Homeodomain-like"/>
    <property type="match status" value="1"/>
</dbReference>
<protein>
    <recommendedName>
        <fullName evidence="2">Mor transcription activator domain-containing protein</fullName>
    </recommendedName>
</protein>
<dbReference type="EMBL" id="PIYS01000027">
    <property type="protein sequence ID" value="PKF70425.1"/>
    <property type="molecule type" value="Genomic_DNA"/>
</dbReference>
<evidence type="ECO:0000313" key="3">
    <source>
        <dbReference type="EMBL" id="PKF70425.1"/>
    </source>
</evidence>
<name>A0A2I0CMQ8_9PSED</name>
<feature type="domain" description="Mor transcription activator" evidence="2">
    <location>
        <begin position="40"/>
        <end position="81"/>
    </location>
</feature>
<dbReference type="RefSeq" id="WP_101194138.1">
    <property type="nucleotide sequence ID" value="NZ_PIYS01000027.1"/>
</dbReference>
<dbReference type="InterPro" id="IPR014875">
    <property type="entry name" value="Mor_transcription_activator"/>
</dbReference>
<dbReference type="Pfam" id="PF08765">
    <property type="entry name" value="Mor"/>
    <property type="match status" value="1"/>
</dbReference>
<feature type="compositionally biased region" description="Pro residues" evidence="1">
    <location>
        <begin position="181"/>
        <end position="190"/>
    </location>
</feature>
<gene>
    <name evidence="3" type="ORF">CW360_14090</name>
</gene>
<feature type="region of interest" description="Disordered" evidence="1">
    <location>
        <begin position="160"/>
        <end position="190"/>
    </location>
</feature>
<accession>A0A2I0CMQ8</accession>
<dbReference type="Proteomes" id="UP000242861">
    <property type="component" value="Unassembled WGS sequence"/>
</dbReference>
<organism evidence="3 4">
    <name type="scientific">Pseudomonas fluvialis</name>
    <dbReference type="NCBI Taxonomy" id="1793966"/>
    <lineage>
        <taxon>Bacteria</taxon>
        <taxon>Pseudomonadati</taxon>
        <taxon>Pseudomonadota</taxon>
        <taxon>Gammaproteobacteria</taxon>
        <taxon>Pseudomonadales</taxon>
        <taxon>Pseudomonadaceae</taxon>
        <taxon>Pseudomonas</taxon>
    </lineage>
</organism>
<sequence length="190" mass="20076">MNPVQTQSIQQRAAEALAAAKVVPGNGIDTFSYLKLTAEQQALIDAAILADFDGTNHSELACRYRVTLRKVYQLVKQSLRQNVSLALHRVADSEAEVIWASSLHSAEPLRLLEAGLEAFQKAKARLQAEAHDPAGLLLSHRLLVAIAVLPAGHPTVLAASNRGPAASAPAETPPGIQSPAGNPPVPEPVP</sequence>
<dbReference type="SUPFAM" id="SSF46689">
    <property type="entry name" value="Homeodomain-like"/>
    <property type="match status" value="1"/>
</dbReference>